<dbReference type="PROSITE" id="PS50850">
    <property type="entry name" value="MFS"/>
    <property type="match status" value="1"/>
</dbReference>
<dbReference type="PANTHER" id="PTHR43528:SF1">
    <property type="entry name" value="ALPHA-KETOGLUTARATE PERMEASE"/>
    <property type="match status" value="1"/>
</dbReference>
<dbReference type="SUPFAM" id="SSF103473">
    <property type="entry name" value="MFS general substrate transporter"/>
    <property type="match status" value="1"/>
</dbReference>
<dbReference type="InterPro" id="IPR011701">
    <property type="entry name" value="MFS"/>
</dbReference>
<dbReference type="PROSITE" id="PS00216">
    <property type="entry name" value="SUGAR_TRANSPORT_1"/>
    <property type="match status" value="1"/>
</dbReference>
<name>A0AA35UFM6_METCP</name>
<dbReference type="InterPro" id="IPR036259">
    <property type="entry name" value="MFS_trans_sf"/>
</dbReference>
<feature type="transmembrane region" description="Helical" evidence="9">
    <location>
        <begin position="365"/>
        <end position="385"/>
    </location>
</feature>
<dbReference type="PANTHER" id="PTHR43528">
    <property type="entry name" value="ALPHA-KETOGLUTARATE PERMEASE"/>
    <property type="match status" value="1"/>
</dbReference>
<feature type="transmembrane region" description="Helical" evidence="9">
    <location>
        <begin position="304"/>
        <end position="324"/>
    </location>
</feature>
<feature type="transmembrane region" description="Helical" evidence="9">
    <location>
        <begin position="333"/>
        <end position="353"/>
    </location>
</feature>
<evidence type="ECO:0000256" key="5">
    <source>
        <dbReference type="ARBA" id="ARBA00022692"/>
    </source>
</evidence>
<comment type="subcellular location">
    <subcellularLocation>
        <location evidence="1">Cell membrane</location>
        <topology evidence="1">Multi-pass membrane protein</topology>
    </subcellularLocation>
</comment>
<reference evidence="11" key="1">
    <citation type="submission" date="2023-03" db="EMBL/GenBank/DDBJ databases">
        <authorList>
            <person name="Pearce D."/>
        </authorList>
    </citation>
    <scope>NUCLEOTIDE SEQUENCE</scope>
    <source>
        <strain evidence="11">Mc</strain>
    </source>
</reference>
<feature type="transmembrane region" description="Helical" evidence="9">
    <location>
        <begin position="184"/>
        <end position="208"/>
    </location>
</feature>
<gene>
    <name evidence="11" type="ORF">MCNOR_3091</name>
</gene>
<dbReference type="Gene3D" id="1.20.1250.20">
    <property type="entry name" value="MFS general substrate transporter like domains"/>
    <property type="match status" value="1"/>
</dbReference>
<dbReference type="InterPro" id="IPR020846">
    <property type="entry name" value="MFS_dom"/>
</dbReference>
<dbReference type="InterPro" id="IPR005829">
    <property type="entry name" value="Sugar_transporter_CS"/>
</dbReference>
<protein>
    <submittedName>
        <fullName evidence="11">MFS transporter, MHS family, proline/betaine transporter</fullName>
    </submittedName>
</protein>
<organism evidence="11 12">
    <name type="scientific">Methylococcus capsulatus</name>
    <dbReference type="NCBI Taxonomy" id="414"/>
    <lineage>
        <taxon>Bacteria</taxon>
        <taxon>Pseudomonadati</taxon>
        <taxon>Pseudomonadota</taxon>
        <taxon>Gammaproteobacteria</taxon>
        <taxon>Methylococcales</taxon>
        <taxon>Methylococcaceae</taxon>
        <taxon>Methylococcus</taxon>
    </lineage>
</organism>
<evidence type="ECO:0000256" key="4">
    <source>
        <dbReference type="ARBA" id="ARBA00022475"/>
    </source>
</evidence>
<dbReference type="GO" id="GO:0015293">
    <property type="term" value="F:symporter activity"/>
    <property type="evidence" value="ECO:0007669"/>
    <property type="project" value="UniProtKB-KW"/>
</dbReference>
<dbReference type="Proteomes" id="UP001158598">
    <property type="component" value="Chromosome"/>
</dbReference>
<feature type="transmembrane region" description="Helical" evidence="9">
    <location>
        <begin position="220"/>
        <end position="239"/>
    </location>
</feature>
<keyword evidence="3" id="KW-0813">Transport</keyword>
<evidence type="ECO:0000259" key="10">
    <source>
        <dbReference type="PROSITE" id="PS50850"/>
    </source>
</evidence>
<feature type="transmembrane region" description="Helical" evidence="9">
    <location>
        <begin position="120"/>
        <end position="138"/>
    </location>
</feature>
<dbReference type="InterPro" id="IPR051084">
    <property type="entry name" value="H+-coupled_symporters"/>
</dbReference>
<dbReference type="AlphaFoldDB" id="A0AA35UFM6"/>
<accession>A0AA35UFM6</accession>
<evidence type="ECO:0000256" key="9">
    <source>
        <dbReference type="SAM" id="Phobius"/>
    </source>
</evidence>
<sequence>MYFRRKRMASLSPATQFRRIARSKPLPDKDSTIPMTSAPPLRRRHDRIILAGLIGNVMEWYDFAVYGYFAVVIGKLFFPADDPAASLIASFGAFAAGFIVRPVGGLLFGRIGDRLGRQQALTWSVMAMAVPTVLMAFLPTHASAGIAAPVAIVLLRIVQGLSVGGEFTNSLVFLVENAPGERRAFTAVWGSWGASAGILLGSGAGDLLTHVLSEEQVLNWGWRLPFLAGGLVALTGYWLRQGLEPELPNAEHASPVRAVFARHKGAMLRVALLNLGFGVGFYAAFIYAVSYIKNIDHLPDATVFNLNTWAMALLLVLLPVAAWASDRFGRKPVLAAGFGLLALGAIPLFHLIHTADPPTIFLGEAGFALTIGLISGGIVATNVELVPAEVRCTGLAFAYNAAVGCFGGSTPLIAAWLIDRTGNPLTPAYWIAATATVSLITLVAFVREFHFHMPR</sequence>
<evidence type="ECO:0000313" key="12">
    <source>
        <dbReference type="Proteomes" id="UP001158598"/>
    </source>
</evidence>
<evidence type="ECO:0000256" key="8">
    <source>
        <dbReference type="ARBA" id="ARBA00023136"/>
    </source>
</evidence>
<dbReference type="GO" id="GO:0005886">
    <property type="term" value="C:plasma membrane"/>
    <property type="evidence" value="ECO:0007669"/>
    <property type="project" value="UniProtKB-SubCell"/>
</dbReference>
<feature type="transmembrane region" description="Helical" evidence="9">
    <location>
        <begin position="397"/>
        <end position="416"/>
    </location>
</feature>
<keyword evidence="8 9" id="KW-0472">Membrane</keyword>
<keyword evidence="6" id="KW-0769">Symport</keyword>
<feature type="domain" description="Major facilitator superfamily (MFS) profile" evidence="10">
    <location>
        <begin position="48"/>
        <end position="450"/>
    </location>
</feature>
<evidence type="ECO:0000256" key="1">
    <source>
        <dbReference type="ARBA" id="ARBA00004651"/>
    </source>
</evidence>
<dbReference type="Pfam" id="PF07690">
    <property type="entry name" value="MFS_1"/>
    <property type="match status" value="1"/>
</dbReference>
<proteinExistence type="inferred from homology"/>
<evidence type="ECO:0000313" key="11">
    <source>
        <dbReference type="EMBL" id="CAI8882310.1"/>
    </source>
</evidence>
<evidence type="ECO:0000256" key="7">
    <source>
        <dbReference type="ARBA" id="ARBA00022989"/>
    </source>
</evidence>
<evidence type="ECO:0000256" key="6">
    <source>
        <dbReference type="ARBA" id="ARBA00022847"/>
    </source>
</evidence>
<evidence type="ECO:0000256" key="2">
    <source>
        <dbReference type="ARBA" id="ARBA00008240"/>
    </source>
</evidence>
<evidence type="ECO:0000256" key="3">
    <source>
        <dbReference type="ARBA" id="ARBA00022448"/>
    </source>
</evidence>
<feature type="transmembrane region" description="Helical" evidence="9">
    <location>
        <begin position="428"/>
        <end position="446"/>
    </location>
</feature>
<feature type="transmembrane region" description="Helical" evidence="9">
    <location>
        <begin position="270"/>
        <end position="292"/>
    </location>
</feature>
<feature type="transmembrane region" description="Helical" evidence="9">
    <location>
        <begin position="48"/>
        <end position="78"/>
    </location>
</feature>
<dbReference type="PROSITE" id="PS00217">
    <property type="entry name" value="SUGAR_TRANSPORT_2"/>
    <property type="match status" value="1"/>
</dbReference>
<keyword evidence="4" id="KW-1003">Cell membrane</keyword>
<keyword evidence="7 9" id="KW-1133">Transmembrane helix</keyword>
<keyword evidence="5 9" id="KW-0812">Transmembrane</keyword>
<dbReference type="EMBL" id="OX458332">
    <property type="protein sequence ID" value="CAI8882310.1"/>
    <property type="molecule type" value="Genomic_DNA"/>
</dbReference>
<comment type="similarity">
    <text evidence="2">Belongs to the major facilitator superfamily. Metabolite:H+ Symporter (MHS) family (TC 2.A.1.6) family.</text>
</comment>
<dbReference type="FunFam" id="1.20.1250.20:FF:000001">
    <property type="entry name" value="Dicarboxylate MFS transporter"/>
    <property type="match status" value="1"/>
</dbReference>
<feature type="transmembrane region" description="Helical" evidence="9">
    <location>
        <begin position="84"/>
        <end position="108"/>
    </location>
</feature>